<accession>A0A2P2J1E3</accession>
<protein>
    <submittedName>
        <fullName evidence="1">Uncharacterized protein</fullName>
    </submittedName>
</protein>
<dbReference type="AlphaFoldDB" id="A0A2P2J1E3"/>
<evidence type="ECO:0000313" key="1">
    <source>
        <dbReference type="EMBL" id="MBW87270.1"/>
    </source>
</evidence>
<name>A0A2P2J1E3_RHIMU</name>
<proteinExistence type="predicted"/>
<organism evidence="1">
    <name type="scientific">Rhizophora mucronata</name>
    <name type="common">Asiatic mangrove</name>
    <dbReference type="NCBI Taxonomy" id="61149"/>
    <lineage>
        <taxon>Eukaryota</taxon>
        <taxon>Viridiplantae</taxon>
        <taxon>Streptophyta</taxon>
        <taxon>Embryophyta</taxon>
        <taxon>Tracheophyta</taxon>
        <taxon>Spermatophyta</taxon>
        <taxon>Magnoliopsida</taxon>
        <taxon>eudicotyledons</taxon>
        <taxon>Gunneridae</taxon>
        <taxon>Pentapetalae</taxon>
        <taxon>rosids</taxon>
        <taxon>fabids</taxon>
        <taxon>Malpighiales</taxon>
        <taxon>Rhizophoraceae</taxon>
        <taxon>Rhizophora</taxon>
    </lineage>
</organism>
<dbReference type="EMBL" id="GGEC01006787">
    <property type="protein sequence ID" value="MBW87270.1"/>
    <property type="molecule type" value="Transcribed_RNA"/>
</dbReference>
<sequence>MLILCITHIEFPSAFCNSIVECVCKSSCSIKGLNFNSLRIYYEYLCPGFVGDSCLLRLPLECFK</sequence>
<reference evidence="1" key="1">
    <citation type="submission" date="2018-02" db="EMBL/GenBank/DDBJ databases">
        <title>Rhizophora mucronata_Transcriptome.</title>
        <authorList>
            <person name="Meera S.P."/>
            <person name="Sreeshan A."/>
            <person name="Augustine A."/>
        </authorList>
    </citation>
    <scope>NUCLEOTIDE SEQUENCE</scope>
    <source>
        <tissue evidence="1">Leaf</tissue>
    </source>
</reference>